<feature type="transmembrane region" description="Helical" evidence="1">
    <location>
        <begin position="659"/>
        <end position="677"/>
    </location>
</feature>
<feature type="domain" description="Peptidase C14 caspase" evidence="2">
    <location>
        <begin position="12"/>
        <end position="199"/>
    </location>
</feature>
<dbReference type="RefSeq" id="WP_015656506.1">
    <property type="nucleotide sequence ID" value="NC_020504.1"/>
</dbReference>
<dbReference type="PATRIC" id="fig|1214101.3.peg.1759"/>
<organism evidence="3 4">
    <name type="scientific">Streptomyces davaonensis (strain DSM 101723 / JCM 4913 / KCC S-0913 / 768)</name>
    <dbReference type="NCBI Taxonomy" id="1214101"/>
    <lineage>
        <taxon>Bacteria</taxon>
        <taxon>Bacillati</taxon>
        <taxon>Actinomycetota</taxon>
        <taxon>Actinomycetes</taxon>
        <taxon>Kitasatosporales</taxon>
        <taxon>Streptomycetaceae</taxon>
        <taxon>Streptomyces</taxon>
    </lineage>
</organism>
<dbReference type="Gene3D" id="3.40.50.1460">
    <property type="match status" value="1"/>
</dbReference>
<sequence length="825" mass="89152">MRSRLPDPRGSRAVLIGTSSYDSPDLKPLLAVRNNLEVLSELLTADSGAFLPGRCTVVQDSSDPRGVCRTIREAAADAPDTLLVYFSGHGIHNHDYSELHLALSGTDQNDLRWTTVPFQAIREIFETAPCRNRILILDCCQSGWVLDSMMGDVGGGEEPLEIRGTYLLTSSSGDLKSFAPPTDRYTAFTGELIQLLRDGLPGGPELLPLSALFEPLAAALQARSMPSPRQQGSDGHAALALVRNRAVEGGDAAERPVAVKDGGPVPVTRLQPEVWRRRLLEWPVAASGMLGIGWVGVRFGPQDGETMEPLSPAGLVTGGAIAAMVLLFGTLGRVLPSGYTLIIGPDGIEVRYSKDQHFYYPWHRVSRVSIAVARGGRLRGTRYTLMLKPKPGVLVETAKRGAPGPRWDSRRGALRFAGLSHLDAPPAAVEKALARTAGSAWTPSNAPLGPPAPDEDTVAVFSAARGYFITIAVLSALFAYAAFPKDLLTGPLRLGLGLPSLALSVTACSVTWFAVSRIAHPVRLVISAAGVALSSAETEIVYAWSEIERIGVVSWPGGLDRLGLLALRPLNRATAPEPVDRSAFYLPRLTIGCVTVCTLPELAVDQRELHTALERFAGDGQLAPPGRDWLRPTRYEVPRVPRTSDEGTTFKGLRSKGTAMVLCAFLVAPLMALTFWADDREIPVLLAAFQSLVLANVPLFGLAAYFLTNRHRVALRIGAAGLTLTCSGLRARTLRVPWGDIESVGIIATQHPAVRHSLVMWLRPGARPPRFMWWPYRQEYGGLRLISIEGSRLDTTPEDLDRALAHHAGRRHARIQRLSHPGTGG</sequence>
<feature type="transmembrane region" description="Helical" evidence="1">
    <location>
        <begin position="309"/>
        <end position="331"/>
    </location>
</feature>
<feature type="transmembrane region" description="Helical" evidence="1">
    <location>
        <begin position="683"/>
        <end position="707"/>
    </location>
</feature>
<name>K4QYW0_STRDJ</name>
<dbReference type="NCBIfam" id="NF047832">
    <property type="entry name" value="caspase_w_EACC1"/>
    <property type="match status" value="1"/>
</dbReference>
<dbReference type="GO" id="GO:0004197">
    <property type="term" value="F:cysteine-type endopeptidase activity"/>
    <property type="evidence" value="ECO:0007669"/>
    <property type="project" value="InterPro"/>
</dbReference>
<feature type="transmembrane region" description="Helical" evidence="1">
    <location>
        <begin position="495"/>
        <end position="515"/>
    </location>
</feature>
<keyword evidence="1" id="KW-1133">Transmembrane helix</keyword>
<dbReference type="HOGENOM" id="CLU_343186_0_0_11"/>
<dbReference type="SUPFAM" id="SSF52129">
    <property type="entry name" value="Caspase-like"/>
    <property type="match status" value="1"/>
</dbReference>
<dbReference type="AlphaFoldDB" id="K4QYW0"/>
<keyword evidence="1" id="KW-0472">Membrane</keyword>
<dbReference type="OrthoDB" id="3542505at2"/>
<accession>K4QYW0</accession>
<dbReference type="Pfam" id="PF00656">
    <property type="entry name" value="Peptidase_C14"/>
    <property type="match status" value="1"/>
</dbReference>
<dbReference type="Proteomes" id="UP000008043">
    <property type="component" value="Chromosome"/>
</dbReference>
<dbReference type="GO" id="GO:0006508">
    <property type="term" value="P:proteolysis"/>
    <property type="evidence" value="ECO:0007669"/>
    <property type="project" value="InterPro"/>
</dbReference>
<dbReference type="InterPro" id="IPR029030">
    <property type="entry name" value="Caspase-like_dom_sf"/>
</dbReference>
<keyword evidence="4" id="KW-1185">Reference proteome</keyword>
<evidence type="ECO:0000259" key="2">
    <source>
        <dbReference type="Pfam" id="PF00656"/>
    </source>
</evidence>
<reference evidence="3 4" key="1">
    <citation type="journal article" date="2012" name="J. Bacteriol.">
        <title>Genome sequence of the bacterium Streptomyces davawensis JCM 4913 and heterologous production of the unique antibiotic roseoflavin.</title>
        <authorList>
            <person name="Jankowitsch F."/>
            <person name="Schwarz J."/>
            <person name="Ruckert C."/>
            <person name="Gust B."/>
            <person name="Szczepanowski R."/>
            <person name="Blom J."/>
            <person name="Pelzer S."/>
            <person name="Kalinowski J."/>
            <person name="Mack M."/>
        </authorList>
    </citation>
    <scope>NUCLEOTIDE SEQUENCE [LARGE SCALE GENOMIC DNA]</scope>
    <source>
        <strain evidence="4">DSM 101723 / JCM 4913 / KCC S-0913 / 768</strain>
    </source>
</reference>
<gene>
    <name evidence="3" type="ORF">BN159_1733</name>
</gene>
<dbReference type="EMBL" id="HE971709">
    <property type="protein sequence ID" value="CCK26112.1"/>
    <property type="molecule type" value="Genomic_DNA"/>
</dbReference>
<dbReference type="KEGG" id="sdv:BN159_1733"/>
<proteinExistence type="predicted"/>
<protein>
    <recommendedName>
        <fullName evidence="2">Peptidase C14 caspase domain-containing protein</fullName>
    </recommendedName>
</protein>
<dbReference type="STRING" id="1214101.BN159_1733"/>
<feature type="transmembrane region" description="Helical" evidence="1">
    <location>
        <begin position="279"/>
        <end position="297"/>
    </location>
</feature>
<feature type="transmembrane region" description="Helical" evidence="1">
    <location>
        <begin position="466"/>
        <end position="483"/>
    </location>
</feature>
<evidence type="ECO:0000313" key="3">
    <source>
        <dbReference type="EMBL" id="CCK26112.1"/>
    </source>
</evidence>
<dbReference type="InterPro" id="IPR011600">
    <property type="entry name" value="Pept_C14_caspase"/>
</dbReference>
<evidence type="ECO:0000256" key="1">
    <source>
        <dbReference type="SAM" id="Phobius"/>
    </source>
</evidence>
<keyword evidence="1" id="KW-0812">Transmembrane</keyword>
<dbReference type="eggNOG" id="COG4249">
    <property type="taxonomic scope" value="Bacteria"/>
</dbReference>
<evidence type="ECO:0000313" key="4">
    <source>
        <dbReference type="Proteomes" id="UP000008043"/>
    </source>
</evidence>